<keyword evidence="3" id="KW-0862">Zinc</keyword>
<name>A0AAD5IAT9_ACENE</name>
<keyword evidence="7" id="KW-1185">Reference proteome</keyword>
<gene>
    <name evidence="6" type="ORF">LWI28_025036</name>
</gene>
<protein>
    <recommendedName>
        <fullName evidence="5">SWIM-type domain-containing protein</fullName>
    </recommendedName>
</protein>
<evidence type="ECO:0000256" key="2">
    <source>
        <dbReference type="ARBA" id="ARBA00022771"/>
    </source>
</evidence>
<evidence type="ECO:0000313" key="6">
    <source>
        <dbReference type="EMBL" id="KAI9157603.1"/>
    </source>
</evidence>
<organism evidence="6 7">
    <name type="scientific">Acer negundo</name>
    <name type="common">Box elder</name>
    <dbReference type="NCBI Taxonomy" id="4023"/>
    <lineage>
        <taxon>Eukaryota</taxon>
        <taxon>Viridiplantae</taxon>
        <taxon>Streptophyta</taxon>
        <taxon>Embryophyta</taxon>
        <taxon>Tracheophyta</taxon>
        <taxon>Spermatophyta</taxon>
        <taxon>Magnoliopsida</taxon>
        <taxon>eudicotyledons</taxon>
        <taxon>Gunneridae</taxon>
        <taxon>Pentapetalae</taxon>
        <taxon>rosids</taxon>
        <taxon>malvids</taxon>
        <taxon>Sapindales</taxon>
        <taxon>Sapindaceae</taxon>
        <taxon>Hippocastanoideae</taxon>
        <taxon>Acereae</taxon>
        <taxon>Acer</taxon>
    </lineage>
</organism>
<dbReference type="EMBL" id="JAJSOW010000107">
    <property type="protein sequence ID" value="KAI9157603.1"/>
    <property type="molecule type" value="Genomic_DNA"/>
</dbReference>
<evidence type="ECO:0000256" key="1">
    <source>
        <dbReference type="ARBA" id="ARBA00022723"/>
    </source>
</evidence>
<dbReference type="PROSITE" id="PS50966">
    <property type="entry name" value="ZF_SWIM"/>
    <property type="match status" value="1"/>
</dbReference>
<evidence type="ECO:0000256" key="4">
    <source>
        <dbReference type="PROSITE-ProRule" id="PRU00325"/>
    </source>
</evidence>
<proteinExistence type="predicted"/>
<dbReference type="InterPro" id="IPR006564">
    <property type="entry name" value="Znf_PMZ"/>
</dbReference>
<keyword evidence="1" id="KW-0479">Metal-binding</keyword>
<evidence type="ECO:0000256" key="3">
    <source>
        <dbReference type="ARBA" id="ARBA00022833"/>
    </source>
</evidence>
<dbReference type="PANTHER" id="PTHR31973:SF187">
    <property type="entry name" value="MUTATOR TRANSPOSASE MUDRA PROTEIN"/>
    <property type="match status" value="1"/>
</dbReference>
<sequence>MKKRFHRKDVADIMDSAARTYSEFNYNKHMEELHRLHKGAFDYAIAAGPHKWSRVHCPQKRYRLITTNVAECINSCLKFARQLPMMTLAEFIRNMLQKWFHDRHAAARSMRHQLTDAAYLVILKRVKKCNYMTVNPVDWNIFSVKLKGNQWTVNLHLKTYTCNKFQMDHFPCSHALAVARSLGVRLRHRRVGHRTVYLEYGRVTSNPEAPKSNLATLDAVDLTSHYSFAPPRVTHVTHPSVQYTDGPKRISKLSVLKPFTRLKLNNTVKRIIHTSACLPTPPRESSSV</sequence>
<dbReference type="PANTHER" id="PTHR31973">
    <property type="entry name" value="POLYPROTEIN, PUTATIVE-RELATED"/>
    <property type="match status" value="1"/>
</dbReference>
<evidence type="ECO:0000259" key="5">
    <source>
        <dbReference type="PROSITE" id="PS50966"/>
    </source>
</evidence>
<comment type="caution">
    <text evidence="6">The sequence shown here is derived from an EMBL/GenBank/DDBJ whole genome shotgun (WGS) entry which is preliminary data.</text>
</comment>
<dbReference type="Proteomes" id="UP001064489">
    <property type="component" value="Chromosome 12"/>
</dbReference>
<reference evidence="6" key="1">
    <citation type="journal article" date="2022" name="Plant J.">
        <title>Strategies of tolerance reflected in two North American maple genomes.</title>
        <authorList>
            <person name="McEvoy S.L."/>
            <person name="Sezen U.U."/>
            <person name="Trouern-Trend A."/>
            <person name="McMahon S.M."/>
            <person name="Schaberg P.G."/>
            <person name="Yang J."/>
            <person name="Wegrzyn J.L."/>
            <person name="Swenson N.G."/>
        </authorList>
    </citation>
    <scope>NUCLEOTIDE SEQUENCE</scope>
    <source>
        <strain evidence="6">91603</strain>
    </source>
</reference>
<reference evidence="6" key="2">
    <citation type="submission" date="2023-02" db="EMBL/GenBank/DDBJ databases">
        <authorList>
            <person name="Swenson N.G."/>
            <person name="Wegrzyn J.L."/>
            <person name="Mcevoy S.L."/>
        </authorList>
    </citation>
    <scope>NUCLEOTIDE SEQUENCE</scope>
    <source>
        <strain evidence="6">91603</strain>
        <tissue evidence="6">Leaf</tissue>
    </source>
</reference>
<keyword evidence="2 4" id="KW-0863">Zinc-finger</keyword>
<accession>A0AAD5IAT9</accession>
<dbReference type="SMART" id="SM00575">
    <property type="entry name" value="ZnF_PMZ"/>
    <property type="match status" value="1"/>
</dbReference>
<dbReference type="GO" id="GO:0008270">
    <property type="term" value="F:zinc ion binding"/>
    <property type="evidence" value="ECO:0007669"/>
    <property type="project" value="UniProtKB-KW"/>
</dbReference>
<dbReference type="InterPro" id="IPR007527">
    <property type="entry name" value="Znf_SWIM"/>
</dbReference>
<dbReference type="AlphaFoldDB" id="A0AAD5IAT9"/>
<feature type="domain" description="SWIM-type" evidence="5">
    <location>
        <begin position="151"/>
        <end position="183"/>
    </location>
</feature>
<evidence type="ECO:0000313" key="7">
    <source>
        <dbReference type="Proteomes" id="UP001064489"/>
    </source>
</evidence>
<dbReference type="Pfam" id="PF04434">
    <property type="entry name" value="SWIM"/>
    <property type="match status" value="1"/>
</dbReference>